<keyword evidence="2" id="KW-0732">Signal</keyword>
<evidence type="ECO:0000313" key="4">
    <source>
        <dbReference type="Proteomes" id="UP001183619"/>
    </source>
</evidence>
<feature type="signal peptide" evidence="2">
    <location>
        <begin position="1"/>
        <end position="27"/>
    </location>
</feature>
<evidence type="ECO:0000313" key="3">
    <source>
        <dbReference type="EMBL" id="MDR7355537.1"/>
    </source>
</evidence>
<dbReference type="PROSITE" id="PS51257">
    <property type="entry name" value="PROKAR_LIPOPROTEIN"/>
    <property type="match status" value="1"/>
</dbReference>
<sequence>MSKRTQLTLKKLSCILGAFLASTLMVACQQTPPPAPNPTPPLETKTPPSDAQGLSGSAPPSSLDPGDSHNLADADVTHIDSVRALWHSGDLAPGYTVDPATQIQPIAVRWCMLSLAAEESGIYSCVSTDEQQKVYNTCYVDLSWPQTVLCLEEPDADVLIRATHDGSPKRFEGEHYRIAPWRITLDNGAECIYTPGLEFTLPEQAMNNGWNPRYVCEDRTWIYEFTDLTSFAGIDDSNPQWRASVGPAYDNGEPRLVESPKLWWTNVIRATYVGWYDPMGVG</sequence>
<feature type="compositionally biased region" description="Pro residues" evidence="1">
    <location>
        <begin position="31"/>
        <end position="41"/>
    </location>
</feature>
<evidence type="ECO:0008006" key="5">
    <source>
        <dbReference type="Google" id="ProtNLM"/>
    </source>
</evidence>
<protein>
    <recommendedName>
        <fullName evidence="5">Secreted protein</fullName>
    </recommendedName>
</protein>
<dbReference type="RefSeq" id="WP_277104357.1">
    <property type="nucleotide sequence ID" value="NZ_BAAAJS010000010.1"/>
</dbReference>
<gene>
    <name evidence="3" type="ORF">J2S37_002075</name>
</gene>
<feature type="compositionally biased region" description="Polar residues" evidence="1">
    <location>
        <begin position="46"/>
        <end position="60"/>
    </location>
</feature>
<keyword evidence="4" id="KW-1185">Reference proteome</keyword>
<feature type="region of interest" description="Disordered" evidence="1">
    <location>
        <begin position="30"/>
        <end position="72"/>
    </location>
</feature>
<dbReference type="EMBL" id="JAVDYF010000001">
    <property type="protein sequence ID" value="MDR7355537.1"/>
    <property type="molecule type" value="Genomic_DNA"/>
</dbReference>
<feature type="chain" id="PRO_5046195896" description="Secreted protein" evidence="2">
    <location>
        <begin position="28"/>
        <end position="282"/>
    </location>
</feature>
<organism evidence="3 4">
    <name type="scientific">Corynebacterium felinum</name>
    <dbReference type="NCBI Taxonomy" id="131318"/>
    <lineage>
        <taxon>Bacteria</taxon>
        <taxon>Bacillati</taxon>
        <taxon>Actinomycetota</taxon>
        <taxon>Actinomycetes</taxon>
        <taxon>Mycobacteriales</taxon>
        <taxon>Corynebacteriaceae</taxon>
        <taxon>Corynebacterium</taxon>
    </lineage>
</organism>
<dbReference type="Proteomes" id="UP001183619">
    <property type="component" value="Unassembled WGS sequence"/>
</dbReference>
<evidence type="ECO:0000256" key="1">
    <source>
        <dbReference type="SAM" id="MobiDB-lite"/>
    </source>
</evidence>
<evidence type="ECO:0000256" key="2">
    <source>
        <dbReference type="SAM" id="SignalP"/>
    </source>
</evidence>
<reference evidence="3 4" key="1">
    <citation type="submission" date="2023-07" db="EMBL/GenBank/DDBJ databases">
        <title>Sequencing the genomes of 1000 actinobacteria strains.</title>
        <authorList>
            <person name="Klenk H.-P."/>
        </authorList>
    </citation>
    <scope>NUCLEOTIDE SEQUENCE [LARGE SCALE GENOMIC DNA]</scope>
    <source>
        <strain evidence="3 4">DSM 44508</strain>
    </source>
</reference>
<name>A0ABU2BA69_9CORY</name>
<proteinExistence type="predicted"/>
<comment type="caution">
    <text evidence="3">The sequence shown here is derived from an EMBL/GenBank/DDBJ whole genome shotgun (WGS) entry which is preliminary data.</text>
</comment>
<accession>A0ABU2BA69</accession>